<keyword evidence="4 9" id="KW-0378">Hydrolase</keyword>
<dbReference type="EC" id="3.2.2.-" evidence="9"/>
<dbReference type="InterPro" id="IPR051536">
    <property type="entry name" value="UDG_Type-4/5"/>
</dbReference>
<evidence type="ECO:0000256" key="4">
    <source>
        <dbReference type="ARBA" id="ARBA00022801"/>
    </source>
</evidence>
<keyword evidence="3" id="KW-0227">DNA damage</keyword>
<dbReference type="GO" id="GO:0051539">
    <property type="term" value="F:4 iron, 4 sulfur cluster binding"/>
    <property type="evidence" value="ECO:0007669"/>
    <property type="project" value="UniProtKB-KW"/>
</dbReference>
<dbReference type="PANTHER" id="PTHR33693:SF1">
    <property type="entry name" value="TYPE-4 URACIL-DNA GLYCOSYLASE"/>
    <property type="match status" value="1"/>
</dbReference>
<dbReference type="CDD" id="cd10030">
    <property type="entry name" value="UDG-F4_TTUDGA_SPO1dp_like"/>
    <property type="match status" value="1"/>
</dbReference>
<comment type="caution">
    <text evidence="9">The sequence shown here is derived from an EMBL/GenBank/DDBJ whole genome shotgun (WGS) entry which is preliminary data.</text>
</comment>
<evidence type="ECO:0000256" key="3">
    <source>
        <dbReference type="ARBA" id="ARBA00022763"/>
    </source>
</evidence>
<protein>
    <submittedName>
        <fullName evidence="9">Uracil-DNA glycosylase-like protein</fullName>
        <ecNumber evidence="9">3.2.2.-</ecNumber>
    </submittedName>
</protein>
<accession>J9CYY7</accession>
<keyword evidence="9" id="KW-0326">Glycosidase</keyword>
<keyword evidence="5" id="KW-0408">Iron</keyword>
<reference evidence="9" key="1">
    <citation type="journal article" date="2012" name="PLoS ONE">
        <title>Gene sets for utilization of primary and secondary nutrition supplies in the distal gut of endangered iberian lynx.</title>
        <authorList>
            <person name="Alcaide M."/>
            <person name="Messina E."/>
            <person name="Richter M."/>
            <person name="Bargiela R."/>
            <person name="Peplies J."/>
            <person name="Huws S.A."/>
            <person name="Newbold C.J."/>
            <person name="Golyshin P.N."/>
            <person name="Simon M.A."/>
            <person name="Lopez G."/>
            <person name="Yakimov M.M."/>
            <person name="Ferrer M."/>
        </authorList>
    </citation>
    <scope>NUCLEOTIDE SEQUENCE</scope>
</reference>
<evidence type="ECO:0000259" key="8">
    <source>
        <dbReference type="Pfam" id="PF03167"/>
    </source>
</evidence>
<keyword evidence="6" id="KW-0411">Iron-sulfur</keyword>
<feature type="non-terminal residue" evidence="9">
    <location>
        <position position="74"/>
    </location>
</feature>
<gene>
    <name evidence="9" type="ORF">EVA_06404</name>
</gene>
<dbReference type="GO" id="GO:0006281">
    <property type="term" value="P:DNA repair"/>
    <property type="evidence" value="ECO:0007669"/>
    <property type="project" value="UniProtKB-KW"/>
</dbReference>
<organism evidence="9">
    <name type="scientific">gut metagenome</name>
    <dbReference type="NCBI Taxonomy" id="749906"/>
    <lineage>
        <taxon>unclassified sequences</taxon>
        <taxon>metagenomes</taxon>
        <taxon>organismal metagenomes</taxon>
    </lineage>
</organism>
<evidence type="ECO:0000256" key="7">
    <source>
        <dbReference type="ARBA" id="ARBA00023204"/>
    </source>
</evidence>
<dbReference type="GO" id="GO:0097506">
    <property type="term" value="F:deaminated base DNA N-glycosylase activity"/>
    <property type="evidence" value="ECO:0007669"/>
    <property type="project" value="UniProtKB-ARBA"/>
</dbReference>
<evidence type="ECO:0000313" key="9">
    <source>
        <dbReference type="EMBL" id="EJX05486.1"/>
    </source>
</evidence>
<evidence type="ECO:0000256" key="6">
    <source>
        <dbReference type="ARBA" id="ARBA00023014"/>
    </source>
</evidence>
<keyword evidence="7" id="KW-0234">DNA repair</keyword>
<evidence type="ECO:0000256" key="5">
    <source>
        <dbReference type="ARBA" id="ARBA00023004"/>
    </source>
</evidence>
<evidence type="ECO:0000256" key="1">
    <source>
        <dbReference type="ARBA" id="ARBA00022485"/>
    </source>
</evidence>
<sequence length="74" mass="8246">MRLVGEAPGSEEDLQGVPFVGKSGQLLTQMLESLNIQRGEDIAILNVLKCRPPQNRNPAPQEIACCEQFLRRQL</sequence>
<dbReference type="SUPFAM" id="SSF52141">
    <property type="entry name" value="Uracil-DNA glycosylase-like"/>
    <property type="match status" value="1"/>
</dbReference>
<keyword evidence="2" id="KW-0479">Metal-binding</keyword>
<feature type="domain" description="Uracil-DNA glycosylase-like" evidence="8">
    <location>
        <begin position="3"/>
        <end position="74"/>
    </location>
</feature>
<proteinExistence type="predicted"/>
<evidence type="ECO:0000256" key="2">
    <source>
        <dbReference type="ARBA" id="ARBA00022723"/>
    </source>
</evidence>
<dbReference type="GO" id="GO:0046872">
    <property type="term" value="F:metal ion binding"/>
    <property type="evidence" value="ECO:0007669"/>
    <property type="project" value="UniProtKB-KW"/>
</dbReference>
<dbReference type="Gene3D" id="3.40.470.10">
    <property type="entry name" value="Uracil-DNA glycosylase-like domain"/>
    <property type="match status" value="1"/>
</dbReference>
<dbReference type="InterPro" id="IPR036895">
    <property type="entry name" value="Uracil-DNA_glycosylase-like_sf"/>
</dbReference>
<dbReference type="Pfam" id="PF03167">
    <property type="entry name" value="UDG"/>
    <property type="match status" value="1"/>
</dbReference>
<dbReference type="EMBL" id="AMCI01001451">
    <property type="protein sequence ID" value="EJX05486.1"/>
    <property type="molecule type" value="Genomic_DNA"/>
</dbReference>
<dbReference type="InterPro" id="IPR005122">
    <property type="entry name" value="Uracil-DNA_glycosylase-like"/>
</dbReference>
<keyword evidence="1" id="KW-0004">4Fe-4S</keyword>
<dbReference type="AlphaFoldDB" id="J9CYY7"/>
<dbReference type="PANTHER" id="PTHR33693">
    <property type="entry name" value="TYPE-5 URACIL-DNA GLYCOSYLASE"/>
    <property type="match status" value="1"/>
</dbReference>
<name>J9CYY7_9ZZZZ</name>